<dbReference type="InterPro" id="IPR043968">
    <property type="entry name" value="SGNH"/>
</dbReference>
<dbReference type="GO" id="GO:0016788">
    <property type="term" value="F:hydrolase activity, acting on ester bonds"/>
    <property type="evidence" value="ECO:0007669"/>
    <property type="project" value="UniProtKB-ARBA"/>
</dbReference>
<reference evidence="2 3" key="1">
    <citation type="submission" date="2016-11" db="EMBL/GenBank/DDBJ databases">
        <title>Mixed transmission modes and dynamic genome evolution in an obligate animal-bacterial symbiosis.</title>
        <authorList>
            <person name="Russell S.L."/>
            <person name="Corbett-Detig R.B."/>
            <person name="Cavanaugh C.M."/>
        </authorList>
    </citation>
    <scope>NUCLEOTIDE SEQUENCE [LARGE SCALE GENOMIC DNA]</scope>
    <source>
        <strain evidence="2">Sveles-Q1</strain>
    </source>
</reference>
<evidence type="ECO:0000313" key="2">
    <source>
        <dbReference type="EMBL" id="OOZ41457.1"/>
    </source>
</evidence>
<sequence>MPEPVDYLLWGDSHARMYYKLLSKNSHDINLSSTYYGMADCQPLFGVFTSKAKNRKQCSELVDYLSTQLQQGAAKTIILAARWASLASSVPSPGDNSLLSKDLFDYLNDGKPITFKAALHRTVAQIRETGAKVLIIGPTPEIEFDVPNMLTRTYHLDLKMPLVSRSQFDQRQSQVIAAMKEFESKSGVSVVYPHELLCDQSQCDVADGLKALYTDDDHLSDFGVTRIMPILISELENLLGRT</sequence>
<protein>
    <recommendedName>
        <fullName evidence="1">SGNH domain-containing protein</fullName>
    </recommendedName>
</protein>
<organism evidence="2 3">
    <name type="scientific">Solemya pervernicosa gill symbiont</name>
    <dbReference type="NCBI Taxonomy" id="642797"/>
    <lineage>
        <taxon>Bacteria</taxon>
        <taxon>Pseudomonadati</taxon>
        <taxon>Pseudomonadota</taxon>
        <taxon>Gammaproteobacteria</taxon>
        <taxon>sulfur-oxidizing symbionts</taxon>
    </lineage>
</organism>
<dbReference type="Pfam" id="PF19040">
    <property type="entry name" value="SGNH"/>
    <property type="match status" value="1"/>
</dbReference>
<name>A0A1T2L8L9_9GAMM</name>
<dbReference type="Gene3D" id="3.40.50.1110">
    <property type="entry name" value="SGNH hydrolase"/>
    <property type="match status" value="1"/>
</dbReference>
<keyword evidence="3" id="KW-1185">Reference proteome</keyword>
<evidence type="ECO:0000313" key="3">
    <source>
        <dbReference type="Proteomes" id="UP000191110"/>
    </source>
</evidence>
<dbReference type="EMBL" id="MPRL01000009">
    <property type="protein sequence ID" value="OOZ41457.1"/>
    <property type="molecule type" value="Genomic_DNA"/>
</dbReference>
<proteinExistence type="predicted"/>
<gene>
    <name evidence="2" type="ORF">BOW53_03530</name>
</gene>
<feature type="domain" description="SGNH" evidence="1">
    <location>
        <begin position="6"/>
        <end position="231"/>
    </location>
</feature>
<accession>A0A1T2L8L9</accession>
<evidence type="ECO:0000259" key="1">
    <source>
        <dbReference type="Pfam" id="PF19040"/>
    </source>
</evidence>
<dbReference type="InterPro" id="IPR036514">
    <property type="entry name" value="SGNH_hydro_sf"/>
</dbReference>
<dbReference type="AlphaFoldDB" id="A0A1T2L8L9"/>
<dbReference type="SUPFAM" id="SSF52266">
    <property type="entry name" value="SGNH hydrolase"/>
    <property type="match status" value="1"/>
</dbReference>
<dbReference type="Proteomes" id="UP000191110">
    <property type="component" value="Unassembled WGS sequence"/>
</dbReference>
<comment type="caution">
    <text evidence="2">The sequence shown here is derived from an EMBL/GenBank/DDBJ whole genome shotgun (WGS) entry which is preliminary data.</text>
</comment>